<sequence>MTHLLKIVVLGVLGIFFQVYVAYAINPPKSRDLLEDDTWQRRDLSMPGSRIVINFYDFNGKKTAAEFSNRPTLPLNVAYLSTHKNIKGRHPRTRFSRAVSDLLTIRNSVKGFDAMVKDSLEGIAFSYATQWMPHALPFSAKYEGGDELGGVDFFYDNKTLVRSLDLKRGNGYYCISGKYGGTLALSNNILVVDNGNIRYAVNFNIPILNFKKTEDQWHIALDLKKKQSVVVAFADEDESEDDLIKRVQAPFINGDIKNRMAENETYWNSFLSNVPRPENFELVQVKTYGILSGDLKSAYYKAWVFTAQNVLPEDDMMFPYPQVCAGKASLWDEGEERAPFSAAWESFIGIQWYAYVDPTLAWKAFKGLMTLVDKEGMLGGESLPSRKVQTARILYELTHDKESLKEVYPALKRYMNWRLNVTHWIYQDIKPSTSYKDAEFCFSALIDMEHLMVIAGELGYENDAEIWQQAHQTFSEKCLEWFWRTPQTIPEQNYDINSDSGSKGNTIWVTTGLYVDGLLKGDYLNSMMKRFDSEYDTDKSFAGFGIPKYPDVSYSVYGLLQHGYVEKAQGVIEANLRDIVRAKATFAEQYVGDDFEPDGVRPSLFGSSTLIDFVWLLNGFKYDRGIPECVLLNQKKGGVQNILIRGERYSLKINPHKREAQWGVNNGKPEKRIIGETRMEKLKIER</sequence>
<comment type="caution">
    <text evidence="1">The sequence shown here is derived from an EMBL/GenBank/DDBJ whole genome shotgun (WGS) entry which is preliminary data.</text>
</comment>
<evidence type="ECO:0000313" key="2">
    <source>
        <dbReference type="Proteomes" id="UP000422221"/>
    </source>
</evidence>
<dbReference type="InterPro" id="IPR008928">
    <property type="entry name" value="6-hairpin_glycosidase_sf"/>
</dbReference>
<dbReference type="InterPro" id="IPR012341">
    <property type="entry name" value="6hp_glycosidase-like_sf"/>
</dbReference>
<reference evidence="1 2" key="1">
    <citation type="journal article" date="2019" name="Nat. Med.">
        <title>A library of human gut bacterial isolates paired with longitudinal multiomics data enables mechanistic microbiome research.</title>
        <authorList>
            <person name="Poyet M."/>
            <person name="Groussin M."/>
            <person name="Gibbons S.M."/>
            <person name="Avila-Pacheco J."/>
            <person name="Jiang X."/>
            <person name="Kearney S.M."/>
            <person name="Perrotta A.R."/>
            <person name="Berdy B."/>
            <person name="Zhao S."/>
            <person name="Lieberman T.D."/>
            <person name="Swanson P.K."/>
            <person name="Smith M."/>
            <person name="Roesemann S."/>
            <person name="Alexander J.E."/>
            <person name="Rich S.A."/>
            <person name="Livny J."/>
            <person name="Vlamakis H."/>
            <person name="Clish C."/>
            <person name="Bullock K."/>
            <person name="Deik A."/>
            <person name="Scott J."/>
            <person name="Pierce K.A."/>
            <person name="Xavier R.J."/>
            <person name="Alm E.J."/>
        </authorList>
    </citation>
    <scope>NUCLEOTIDE SEQUENCE [LARGE SCALE GENOMIC DNA]</scope>
    <source>
        <strain evidence="1 2">BIOML-A10</strain>
    </source>
</reference>
<name>A0A7J4XMD3_9BACE</name>
<evidence type="ECO:0000313" key="1">
    <source>
        <dbReference type="EMBL" id="KAA3768502.1"/>
    </source>
</evidence>
<dbReference type="Gene3D" id="1.50.10.10">
    <property type="match status" value="1"/>
</dbReference>
<organism evidence="1 2">
    <name type="scientific">Bacteroides salyersiae</name>
    <dbReference type="NCBI Taxonomy" id="291644"/>
    <lineage>
        <taxon>Bacteria</taxon>
        <taxon>Pseudomonadati</taxon>
        <taxon>Bacteroidota</taxon>
        <taxon>Bacteroidia</taxon>
        <taxon>Bacteroidales</taxon>
        <taxon>Bacteroidaceae</taxon>
        <taxon>Bacteroides</taxon>
    </lineage>
</organism>
<protein>
    <submittedName>
        <fullName evidence="1">Uncharacterized protein</fullName>
    </submittedName>
</protein>
<dbReference type="EMBL" id="VWMK01000003">
    <property type="protein sequence ID" value="KAA3768502.1"/>
    <property type="molecule type" value="Genomic_DNA"/>
</dbReference>
<dbReference type="SUPFAM" id="SSF48208">
    <property type="entry name" value="Six-hairpin glycosidases"/>
    <property type="match status" value="1"/>
</dbReference>
<dbReference type="RefSeq" id="WP_130058076.1">
    <property type="nucleotide sequence ID" value="NZ_JADNPJ010000003.1"/>
</dbReference>
<accession>A0A7J4XMD3</accession>
<dbReference type="AlphaFoldDB" id="A0A7J4XMD3"/>
<gene>
    <name evidence="1" type="ORF">F3F73_04160</name>
</gene>
<proteinExistence type="predicted"/>
<dbReference type="GO" id="GO:0005975">
    <property type="term" value="P:carbohydrate metabolic process"/>
    <property type="evidence" value="ECO:0007669"/>
    <property type="project" value="InterPro"/>
</dbReference>
<dbReference type="Proteomes" id="UP000422221">
    <property type="component" value="Unassembled WGS sequence"/>
</dbReference>